<proteinExistence type="predicted"/>
<protein>
    <recommendedName>
        <fullName evidence="4">Transmembrane protein</fullName>
    </recommendedName>
</protein>
<keyword evidence="1" id="KW-0812">Transmembrane</keyword>
<organism evidence="2 3">
    <name type="scientific">Spiroplasma chrysopicola DF-1</name>
    <dbReference type="NCBI Taxonomy" id="1276227"/>
    <lineage>
        <taxon>Bacteria</taxon>
        <taxon>Bacillati</taxon>
        <taxon>Mycoplasmatota</taxon>
        <taxon>Mollicutes</taxon>
        <taxon>Entomoplasmatales</taxon>
        <taxon>Spiroplasmataceae</taxon>
        <taxon>Spiroplasma</taxon>
    </lineage>
</organism>
<dbReference type="OrthoDB" id="387088at2"/>
<keyword evidence="1" id="KW-0472">Membrane</keyword>
<dbReference type="RefSeq" id="WP_016338690.1">
    <property type="nucleotide sequence ID" value="NC_021280.1"/>
</dbReference>
<dbReference type="HOGENOM" id="CLU_397339_0_0_14"/>
<dbReference type="AlphaFoldDB" id="R4UAC4"/>
<evidence type="ECO:0000313" key="3">
    <source>
        <dbReference type="Proteomes" id="UP000013964"/>
    </source>
</evidence>
<feature type="transmembrane region" description="Helical" evidence="1">
    <location>
        <begin position="31"/>
        <end position="55"/>
    </location>
</feature>
<dbReference type="EMBL" id="CP005077">
    <property type="protein sequence ID" value="AGM24864.1"/>
    <property type="molecule type" value="Genomic_DNA"/>
</dbReference>
<sequence>MAKNKGKNHGTWSNINKITKQVSVHSKRKSIIIACCAALYLGALIPMTYLAAWFLSEVLSYGGIETDGTLPNLNKGEYFQVDFAYTPLRDNPLNQPKFEKQVIKSDLNNKLSERMAVKSTSLRLEYAYNFIFETAPEAYISKSFFYKDKYPEPGKIEIVNIYTNALRSKTLGLSDVQNNKFNIINNLLNLEIKYNGELQSQLILMPTMFVGMESFLSNFFEFKLGNSMHKNLGDNVIWENQTNIVGDQANGLMLAGESTNPLNFADKVYQSYGEYFDKFYNANKGDDKEFVGNFNPYSNFVISSVNTKDQVIENLPTNLNSYNYMFDIDTVFSESNNQTKISPLEQYLQKTKLKSLKIDIKEKYIAQLLVFLKNVIETSSNPGLALPVENVPSDWKDWYQLIKPKKLDLTKPEEFYFMFLPEGETLQHIFGVNLKKYIAEILDGKESLRDAIIRIGNDILAKPNSTENKWLFKWNVLPFQTHARFEDKNYQMYKRKIQEPQDLVIDVFANKPKEQNYITINQPNLHYVTNLATTTENTKYAINDLRKRNELFVNYWSSNLYNSEKLNTINLQQNFTSSNELSNAIKEQLVNQTWQFASNLNQVTKPKLDILAGMTKGSYTTAFTNEYDIKIVPVNKTHSGIGNFNNWAQAVIDHNVDDYQDYTALDIRITARTGQLPPNLQTITFRFNTIYSK</sequence>
<evidence type="ECO:0000256" key="1">
    <source>
        <dbReference type="SAM" id="Phobius"/>
    </source>
</evidence>
<dbReference type="PATRIC" id="fig|1276227.3.peg.278"/>
<evidence type="ECO:0000313" key="2">
    <source>
        <dbReference type="EMBL" id="AGM24864.1"/>
    </source>
</evidence>
<keyword evidence="3" id="KW-1185">Reference proteome</keyword>
<name>R4UAC4_9MOLU</name>
<dbReference type="Proteomes" id="UP000013964">
    <property type="component" value="Chromosome"/>
</dbReference>
<evidence type="ECO:0008006" key="4">
    <source>
        <dbReference type="Google" id="ProtNLM"/>
    </source>
</evidence>
<reference evidence="2 3" key="1">
    <citation type="journal article" date="2013" name="Genome Biol. Evol.">
        <title>Complete genomes of two dipteran-associated spiroplasmas provided insights into the origin, dynamics, and impacts of viral invasion in spiroplasma.</title>
        <authorList>
            <person name="Ku C."/>
            <person name="Lo W.S."/>
            <person name="Chen L.L."/>
            <person name="Kuo C.H."/>
        </authorList>
    </citation>
    <scope>NUCLEOTIDE SEQUENCE [LARGE SCALE GENOMIC DNA]</scope>
    <source>
        <strain evidence="2 3">DF-1</strain>
    </source>
</reference>
<gene>
    <name evidence="2" type="ORF">SCHRY_v1c02790</name>
</gene>
<dbReference type="STRING" id="1276227.SCHRY_v1c02790"/>
<keyword evidence="1" id="KW-1133">Transmembrane helix</keyword>
<dbReference type="KEGG" id="scr:SCHRY_v1c02790"/>
<accession>R4UAC4</accession>